<feature type="transmembrane region" description="Helical" evidence="3">
    <location>
        <begin position="69"/>
        <end position="92"/>
    </location>
</feature>
<keyword evidence="3" id="KW-0812">Transmembrane</keyword>
<reference evidence="4" key="1">
    <citation type="submission" date="2023-01" db="EMBL/GenBank/DDBJ databases">
        <title>Metagenome sequencing of chrysophaentin producing Chrysophaeum taylorii.</title>
        <authorList>
            <person name="Davison J."/>
            <person name="Bewley C."/>
        </authorList>
    </citation>
    <scope>NUCLEOTIDE SEQUENCE</scope>
    <source>
        <strain evidence="4">NIES-1699</strain>
    </source>
</reference>
<comment type="caution">
    <text evidence="4">The sequence shown here is derived from an EMBL/GenBank/DDBJ whole genome shotgun (WGS) entry which is preliminary data.</text>
</comment>
<dbReference type="InterPro" id="IPR015424">
    <property type="entry name" value="PyrdxlP-dep_Trfase"/>
</dbReference>
<organism evidence="4 5">
    <name type="scientific">Chrysophaeum taylorii</name>
    <dbReference type="NCBI Taxonomy" id="2483200"/>
    <lineage>
        <taxon>Eukaryota</taxon>
        <taxon>Sar</taxon>
        <taxon>Stramenopiles</taxon>
        <taxon>Ochrophyta</taxon>
        <taxon>Pelagophyceae</taxon>
        <taxon>Pelagomonadales</taxon>
        <taxon>Pelagomonadaceae</taxon>
        <taxon>Chrysophaeum</taxon>
    </lineage>
</organism>
<evidence type="ECO:0000256" key="1">
    <source>
        <dbReference type="ARBA" id="ARBA00001933"/>
    </source>
</evidence>
<dbReference type="PROSITE" id="PS00600">
    <property type="entry name" value="AA_TRANSFER_CLASS_3"/>
    <property type="match status" value="1"/>
</dbReference>
<accession>A0AAD7XIU2</accession>
<evidence type="ECO:0008006" key="6">
    <source>
        <dbReference type="Google" id="ProtNLM"/>
    </source>
</evidence>
<dbReference type="Gene3D" id="3.40.640.10">
    <property type="entry name" value="Type I PLP-dependent aspartate aminotransferase-like (Major domain)"/>
    <property type="match status" value="1"/>
</dbReference>
<gene>
    <name evidence="4" type="ORF">CTAYLR_004266</name>
</gene>
<dbReference type="InterPro" id="IPR005814">
    <property type="entry name" value="Aminotrans_3"/>
</dbReference>
<evidence type="ECO:0000256" key="2">
    <source>
        <dbReference type="ARBA" id="ARBA00022898"/>
    </source>
</evidence>
<sequence length="627" mass="70160">MGARPDRQEPVRNHGPVDEGRRKVGRRRVIIKLVAIPRGLLFTDDNCRYEGRERNTYYLSFITLVKGEMLVVVVVGGCAGAYLTAITLRWAYKRIVTVVAMDPTPYVVRVMAPILRSYSFTGEQYYAADGVDAKIAAKRKQGAEKLAQKYDKLMGTSAQALNETLRTSLSDIRFTDTNRVPFQFQKVTRQMFRVATIARASEGPKLIDVDNQASIDVSGSYGVNVCGYDQYKRFVDAAWKRCRALGPNVLGPVHPVIAEVLPKLKAISRKEEISFHMSGTEAMMCAIRLARFNTRRPLIVQFAGAYHGWWDGVQPGPGSERANSDVLYLKDMKEASLRVIRARASEIAAVLVSPLQGLNPGKPPPSDLVLLDAKARDTAKSRDEYRDWLHVLRATCARCDVPLIFDEVYTGFRMAKGGAQEYYGVTSDVVVYGKTLGGGLAVGVVCGPSRLMRRFDPERPLRVAYVIGTFSAAPLTVAAMAEFLKWLDETADYYKTMEKKTDAWIRDVNQTLVDGDFPIRLDNLTTVWTVLFKQPGRYHWMFQYYLRAENIALSWVGTGRCLFSLDFKDADFEAVKTAIVNAATAMRDDGWWDGNVTSKSISTKIAKELVYHTVGSFFADDNNNNNT</sequence>
<keyword evidence="3" id="KW-0472">Membrane</keyword>
<protein>
    <recommendedName>
        <fullName evidence="6">Glutamate-1-semialdehyde 2,1-aminomutase</fullName>
    </recommendedName>
</protein>
<dbReference type="SUPFAM" id="SSF53383">
    <property type="entry name" value="PLP-dependent transferases"/>
    <property type="match status" value="1"/>
</dbReference>
<evidence type="ECO:0000313" key="4">
    <source>
        <dbReference type="EMBL" id="KAJ8603348.1"/>
    </source>
</evidence>
<dbReference type="Gene3D" id="3.90.1150.10">
    <property type="entry name" value="Aspartate Aminotransferase, domain 1"/>
    <property type="match status" value="1"/>
</dbReference>
<dbReference type="PANTHER" id="PTHR43713:SF3">
    <property type="entry name" value="GLUTAMATE-1-SEMIALDEHYDE 2,1-AMINOMUTASE 1, CHLOROPLASTIC-RELATED"/>
    <property type="match status" value="1"/>
</dbReference>
<keyword evidence="5" id="KW-1185">Reference proteome</keyword>
<dbReference type="GO" id="GO:0008483">
    <property type="term" value="F:transaminase activity"/>
    <property type="evidence" value="ECO:0007669"/>
    <property type="project" value="InterPro"/>
</dbReference>
<dbReference type="Proteomes" id="UP001230188">
    <property type="component" value="Unassembled WGS sequence"/>
</dbReference>
<dbReference type="Pfam" id="PF00202">
    <property type="entry name" value="Aminotran_3"/>
    <property type="match status" value="2"/>
</dbReference>
<dbReference type="InterPro" id="IPR049704">
    <property type="entry name" value="Aminotrans_3_PPA_site"/>
</dbReference>
<keyword evidence="2" id="KW-0663">Pyridoxal phosphate</keyword>
<dbReference type="AlphaFoldDB" id="A0AAD7XIU2"/>
<keyword evidence="3" id="KW-1133">Transmembrane helix</keyword>
<comment type="cofactor">
    <cofactor evidence="1">
        <name>pyridoxal 5'-phosphate</name>
        <dbReference type="ChEBI" id="CHEBI:597326"/>
    </cofactor>
</comment>
<dbReference type="InterPro" id="IPR015421">
    <property type="entry name" value="PyrdxlP-dep_Trfase_major"/>
</dbReference>
<proteinExistence type="predicted"/>
<dbReference type="GO" id="GO:0030170">
    <property type="term" value="F:pyridoxal phosphate binding"/>
    <property type="evidence" value="ECO:0007669"/>
    <property type="project" value="InterPro"/>
</dbReference>
<dbReference type="EMBL" id="JAQMWT010000356">
    <property type="protein sequence ID" value="KAJ8603348.1"/>
    <property type="molecule type" value="Genomic_DNA"/>
</dbReference>
<dbReference type="PANTHER" id="PTHR43713">
    <property type="entry name" value="GLUTAMATE-1-SEMIALDEHYDE 2,1-AMINOMUTASE"/>
    <property type="match status" value="1"/>
</dbReference>
<name>A0AAD7XIU2_9STRA</name>
<dbReference type="InterPro" id="IPR015422">
    <property type="entry name" value="PyrdxlP-dep_Trfase_small"/>
</dbReference>
<evidence type="ECO:0000313" key="5">
    <source>
        <dbReference type="Proteomes" id="UP001230188"/>
    </source>
</evidence>
<evidence type="ECO:0000256" key="3">
    <source>
        <dbReference type="SAM" id="Phobius"/>
    </source>
</evidence>